<dbReference type="AlphaFoldDB" id="A0A7J9LKY6"/>
<evidence type="ECO:0000313" key="1">
    <source>
        <dbReference type="EMBL" id="MBA0859216.1"/>
    </source>
</evidence>
<organism evidence="1 2">
    <name type="scientific">Gossypium schwendimanii</name>
    <name type="common">Cotton</name>
    <dbReference type="NCBI Taxonomy" id="34291"/>
    <lineage>
        <taxon>Eukaryota</taxon>
        <taxon>Viridiplantae</taxon>
        <taxon>Streptophyta</taxon>
        <taxon>Embryophyta</taxon>
        <taxon>Tracheophyta</taxon>
        <taxon>Spermatophyta</taxon>
        <taxon>Magnoliopsida</taxon>
        <taxon>eudicotyledons</taxon>
        <taxon>Gunneridae</taxon>
        <taxon>Pentapetalae</taxon>
        <taxon>rosids</taxon>
        <taxon>malvids</taxon>
        <taxon>Malvales</taxon>
        <taxon>Malvaceae</taxon>
        <taxon>Malvoideae</taxon>
        <taxon>Gossypium</taxon>
    </lineage>
</organism>
<comment type="caution">
    <text evidence="1">The sequence shown here is derived from an EMBL/GenBank/DDBJ whole genome shotgun (WGS) entry which is preliminary data.</text>
</comment>
<proteinExistence type="predicted"/>
<reference evidence="1 2" key="1">
    <citation type="journal article" date="2019" name="Genome Biol. Evol.">
        <title>Insights into the evolution of the New World diploid cottons (Gossypium, subgenus Houzingenia) based on genome sequencing.</title>
        <authorList>
            <person name="Grover C.E."/>
            <person name="Arick M.A. 2nd"/>
            <person name="Thrash A."/>
            <person name="Conover J.L."/>
            <person name="Sanders W.S."/>
            <person name="Peterson D.G."/>
            <person name="Frelichowski J.E."/>
            <person name="Scheffler J.A."/>
            <person name="Scheffler B.E."/>
            <person name="Wendel J.F."/>
        </authorList>
    </citation>
    <scope>NUCLEOTIDE SEQUENCE [LARGE SCALE GENOMIC DNA]</scope>
    <source>
        <strain evidence="1">1</strain>
        <tissue evidence="1">Leaf</tissue>
    </source>
</reference>
<dbReference type="EMBL" id="JABFAF010000007">
    <property type="protein sequence ID" value="MBA0859216.1"/>
    <property type="molecule type" value="Genomic_DNA"/>
</dbReference>
<evidence type="ECO:0000313" key="2">
    <source>
        <dbReference type="Proteomes" id="UP000593576"/>
    </source>
</evidence>
<gene>
    <name evidence="1" type="ORF">Goshw_004461</name>
</gene>
<dbReference type="Proteomes" id="UP000593576">
    <property type="component" value="Unassembled WGS sequence"/>
</dbReference>
<sequence length="32" mass="3526">MVQVGNVPFSKAEKHGNEMVAYALAIARIKRP</sequence>
<feature type="non-terminal residue" evidence="1">
    <location>
        <position position="32"/>
    </location>
</feature>
<protein>
    <submittedName>
        <fullName evidence="1">Uncharacterized protein</fullName>
    </submittedName>
</protein>
<accession>A0A7J9LKY6</accession>
<keyword evidence="2" id="KW-1185">Reference proteome</keyword>
<name>A0A7J9LKY6_GOSSC</name>